<dbReference type="PRINTS" id="PR00463">
    <property type="entry name" value="EP450I"/>
</dbReference>
<evidence type="ECO:0000256" key="3">
    <source>
        <dbReference type="ARBA" id="ARBA00022617"/>
    </source>
</evidence>
<comment type="similarity">
    <text evidence="2">Belongs to the cytochrome P450 family.</text>
</comment>
<dbReference type="Proteomes" id="UP001162164">
    <property type="component" value="Unassembled WGS sequence"/>
</dbReference>
<dbReference type="SUPFAM" id="SSF48264">
    <property type="entry name" value="Cytochrome P450"/>
    <property type="match status" value="1"/>
</dbReference>
<keyword evidence="9" id="KW-1185">Reference proteome</keyword>
<evidence type="ECO:0008006" key="10">
    <source>
        <dbReference type="Google" id="ProtNLM"/>
    </source>
</evidence>
<evidence type="ECO:0000256" key="5">
    <source>
        <dbReference type="ARBA" id="ARBA00023002"/>
    </source>
</evidence>
<dbReference type="InterPro" id="IPR002401">
    <property type="entry name" value="Cyt_P450_E_grp-I"/>
</dbReference>
<evidence type="ECO:0000256" key="7">
    <source>
        <dbReference type="ARBA" id="ARBA00023033"/>
    </source>
</evidence>
<keyword evidence="3" id="KW-0349">Heme</keyword>
<dbReference type="Pfam" id="PF00067">
    <property type="entry name" value="p450"/>
    <property type="match status" value="1"/>
</dbReference>
<keyword evidence="4" id="KW-0479">Metal-binding</keyword>
<organism evidence="8 9">
    <name type="scientific">Molorchus minor</name>
    <dbReference type="NCBI Taxonomy" id="1323400"/>
    <lineage>
        <taxon>Eukaryota</taxon>
        <taxon>Metazoa</taxon>
        <taxon>Ecdysozoa</taxon>
        <taxon>Arthropoda</taxon>
        <taxon>Hexapoda</taxon>
        <taxon>Insecta</taxon>
        <taxon>Pterygota</taxon>
        <taxon>Neoptera</taxon>
        <taxon>Endopterygota</taxon>
        <taxon>Coleoptera</taxon>
        <taxon>Polyphaga</taxon>
        <taxon>Cucujiformia</taxon>
        <taxon>Chrysomeloidea</taxon>
        <taxon>Cerambycidae</taxon>
        <taxon>Lamiinae</taxon>
        <taxon>Monochamini</taxon>
        <taxon>Molorchus</taxon>
    </lineage>
</organism>
<dbReference type="EMBL" id="JAPWTJ010001618">
    <property type="protein sequence ID" value="KAJ8970472.1"/>
    <property type="molecule type" value="Genomic_DNA"/>
</dbReference>
<protein>
    <recommendedName>
        <fullName evidence="10">Cytochrome P450</fullName>
    </recommendedName>
</protein>
<dbReference type="InterPro" id="IPR036396">
    <property type="entry name" value="Cyt_P450_sf"/>
</dbReference>
<dbReference type="InterPro" id="IPR001128">
    <property type="entry name" value="Cyt_P450"/>
</dbReference>
<reference evidence="8" key="1">
    <citation type="journal article" date="2023" name="Insect Mol. Biol.">
        <title>Genome sequencing provides insights into the evolution of gene families encoding plant cell wall-degrading enzymes in longhorned beetles.</title>
        <authorList>
            <person name="Shin N.R."/>
            <person name="Okamura Y."/>
            <person name="Kirsch R."/>
            <person name="Pauchet Y."/>
        </authorList>
    </citation>
    <scope>NUCLEOTIDE SEQUENCE</scope>
    <source>
        <strain evidence="8">MMC_N1</strain>
    </source>
</reference>
<proteinExistence type="inferred from homology"/>
<dbReference type="PANTHER" id="PTHR24300">
    <property type="entry name" value="CYTOCHROME P450 508A4-RELATED"/>
    <property type="match status" value="1"/>
</dbReference>
<gene>
    <name evidence="8" type="ORF">NQ317_017738</name>
</gene>
<name>A0ABQ9J0N5_9CUCU</name>
<dbReference type="Gene3D" id="1.10.630.10">
    <property type="entry name" value="Cytochrome P450"/>
    <property type="match status" value="1"/>
</dbReference>
<keyword evidence="5" id="KW-0560">Oxidoreductase</keyword>
<evidence type="ECO:0000256" key="1">
    <source>
        <dbReference type="ARBA" id="ARBA00001971"/>
    </source>
</evidence>
<evidence type="ECO:0000256" key="6">
    <source>
        <dbReference type="ARBA" id="ARBA00023004"/>
    </source>
</evidence>
<comment type="cofactor">
    <cofactor evidence="1">
        <name>heme</name>
        <dbReference type="ChEBI" id="CHEBI:30413"/>
    </cofactor>
</comment>
<evidence type="ECO:0000256" key="2">
    <source>
        <dbReference type="ARBA" id="ARBA00010617"/>
    </source>
</evidence>
<dbReference type="PANTHER" id="PTHR24300:SF376">
    <property type="entry name" value="CYTOCHROME P450 15A1"/>
    <property type="match status" value="1"/>
</dbReference>
<evidence type="ECO:0000256" key="4">
    <source>
        <dbReference type="ARBA" id="ARBA00022723"/>
    </source>
</evidence>
<keyword evidence="7" id="KW-0503">Monooxygenase</keyword>
<sequence>MANQLHYAVDLLYTSITCTDGEFWKTQRSFVITHLRDLGLGKKTMEFMIKEEISQVLKTLQVKGHDTQLGKLLAPFVLNILWVLTTGSRFDIRDPRLNKLLEILELRSKAFDMSGGILTKYPWLRYIAPKRSGYDLIKRLNNELKNLLTQTITEHHKKWSEGRNDDLIYSFIAEMKKANEHETTFTEDQLIMGLLRLVYWWFSNTSNTLDFAFLMMILNPDIQRKVHECLDKAFGDLENVTYGDRLRIN</sequence>
<comment type="caution">
    <text evidence="8">The sequence shown here is derived from an EMBL/GenBank/DDBJ whole genome shotgun (WGS) entry which is preliminary data.</text>
</comment>
<keyword evidence="6" id="KW-0408">Iron</keyword>
<dbReference type="InterPro" id="IPR050182">
    <property type="entry name" value="Cytochrome_P450_fam2"/>
</dbReference>
<accession>A0ABQ9J0N5</accession>
<evidence type="ECO:0000313" key="9">
    <source>
        <dbReference type="Proteomes" id="UP001162164"/>
    </source>
</evidence>
<evidence type="ECO:0000313" key="8">
    <source>
        <dbReference type="EMBL" id="KAJ8970472.1"/>
    </source>
</evidence>